<dbReference type="Gene3D" id="1.25.40.10">
    <property type="entry name" value="Tetratricopeptide repeat domain"/>
    <property type="match status" value="1"/>
</dbReference>
<dbReference type="SUPFAM" id="SSF48452">
    <property type="entry name" value="TPR-like"/>
    <property type="match status" value="1"/>
</dbReference>
<organism evidence="3 4">
    <name type="scientific">Bacillus songklensis</name>
    <dbReference type="NCBI Taxonomy" id="1069116"/>
    <lineage>
        <taxon>Bacteria</taxon>
        <taxon>Bacillati</taxon>
        <taxon>Bacillota</taxon>
        <taxon>Bacilli</taxon>
        <taxon>Bacillales</taxon>
        <taxon>Bacillaceae</taxon>
        <taxon>Bacillus</taxon>
    </lineage>
</organism>
<dbReference type="PANTHER" id="PTHR43681">
    <property type="entry name" value="TRANSMEMBRANE GTPASE FZO"/>
    <property type="match status" value="1"/>
</dbReference>
<evidence type="ECO:0000259" key="2">
    <source>
        <dbReference type="Pfam" id="PF00350"/>
    </source>
</evidence>
<dbReference type="InterPro" id="IPR027417">
    <property type="entry name" value="P-loop_NTPase"/>
</dbReference>
<dbReference type="PROSITE" id="PS50005">
    <property type="entry name" value="TPR"/>
    <property type="match status" value="1"/>
</dbReference>
<dbReference type="Pfam" id="PF00350">
    <property type="entry name" value="Dynamin_N"/>
    <property type="match status" value="1"/>
</dbReference>
<accession>A0ABV8B7Q2</accession>
<sequence length="933" mass="108767">MSLEKQLIQKTYYETFIQENETNHPIQVLGEAFLEEQKNELYDLSYIRFAQGEIYYHNKDFEAAIFKWENVNSELELWAKKNIADSYYELGLLSIAEDIYTSINAECGILTAEVALQLFSLYIEQNKLDSAYEVIKRAVSSNPDYPNVTELARTFYEEQEDWDSAVELAVNESVRTESLKWFEILKAYIDKGYTKSLAPDYFYQVLITFYRVDQVHFKKVVSSLWHSYKHQKSYLSWIKTINDIFLNIEVELYDYWQEISVLYQEAYCELIEGQYAMRELHDVIPNLLTNWLKITNESRALFPSAAVLAWCENFSSSISSLAVRDAETRIFNSKNDIDGLQYSLKLCESIIKWAQDNDLEVGHKFKWQAHLLSDLTQKYLLIAGLQGNGKSSFVNSMLGENILGEIDSTVVVVHSNETEVNEISEKEVKAIPNLSDLHGMAAASGQSDVKETCIELKIPCRFLDENNCSFIDVPGFRGNRHERDEVFEFLPVADGLLFVLDAHAPFTDRERDILLRIQEAVPGIPVHFLLNKIDMVHTEAEARRIADDTRDRVHAYFPNAKVFSYSSLYAAGQQLRDLAAFIKSGFLLGRKSVDEERTAKLLFFIRKTLSQLLKKRAEIENGLIDSTKWNEDMVVRLNGFINNLHDLEKEKTRVVTEYYHKVKEEMKKDLTRNIPKLLHSCSDLINEDSDFRQIHFELNEKMNERIQSYLQQDLLPKFRSSIQEWIGKANEELNEGRTYLEEMGETFNDMYGEKKLKLECDVKVLDDWCRDVNRMTSRVQIEKENILLRFKPTQFLLKSAGKLFGALPQNKTLLYNQYKKYLENENYDDVTASIANKFFLQFDLFEKTLEVDISIFFKEPSDILNQTVEETHAEIQRNQDMLSKMKANPETYYDPLTLFELRLRQYELMLKATEDIDHIYSTLERDQGKAMTT</sequence>
<feature type="domain" description="Dynamin N-terminal" evidence="2">
    <location>
        <begin position="381"/>
        <end position="516"/>
    </location>
</feature>
<dbReference type="InterPro" id="IPR051943">
    <property type="entry name" value="TRAFAC_Dynamin-like_GTPase"/>
</dbReference>
<evidence type="ECO:0000313" key="3">
    <source>
        <dbReference type="EMBL" id="MFC3885405.1"/>
    </source>
</evidence>
<comment type="caution">
    <text evidence="3">The sequence shown here is derived from an EMBL/GenBank/DDBJ whole genome shotgun (WGS) entry which is preliminary data.</text>
</comment>
<dbReference type="PANTHER" id="PTHR43681:SF1">
    <property type="entry name" value="SARCALUMENIN"/>
    <property type="match status" value="1"/>
</dbReference>
<protein>
    <submittedName>
        <fullName evidence="3">Dynamin family protein</fullName>
    </submittedName>
</protein>
<dbReference type="Proteomes" id="UP001595752">
    <property type="component" value="Unassembled WGS sequence"/>
</dbReference>
<feature type="repeat" description="TPR" evidence="1">
    <location>
        <begin position="112"/>
        <end position="145"/>
    </location>
</feature>
<dbReference type="InterPro" id="IPR019734">
    <property type="entry name" value="TPR_rpt"/>
</dbReference>
<keyword evidence="4" id="KW-1185">Reference proteome</keyword>
<keyword evidence="1" id="KW-0802">TPR repeat</keyword>
<evidence type="ECO:0000313" key="4">
    <source>
        <dbReference type="Proteomes" id="UP001595752"/>
    </source>
</evidence>
<dbReference type="Gene3D" id="3.40.50.300">
    <property type="entry name" value="P-loop containing nucleotide triphosphate hydrolases"/>
    <property type="match status" value="1"/>
</dbReference>
<name>A0ABV8B7Q2_9BACI</name>
<reference evidence="4" key="1">
    <citation type="journal article" date="2019" name="Int. J. Syst. Evol. Microbiol.">
        <title>The Global Catalogue of Microorganisms (GCM) 10K type strain sequencing project: providing services to taxonomists for standard genome sequencing and annotation.</title>
        <authorList>
            <consortium name="The Broad Institute Genomics Platform"/>
            <consortium name="The Broad Institute Genome Sequencing Center for Infectious Disease"/>
            <person name="Wu L."/>
            <person name="Ma J."/>
        </authorList>
    </citation>
    <scope>NUCLEOTIDE SEQUENCE [LARGE SCALE GENOMIC DNA]</scope>
    <source>
        <strain evidence="4">CCUG 61889</strain>
    </source>
</reference>
<dbReference type="InterPro" id="IPR045063">
    <property type="entry name" value="Dynamin_N"/>
</dbReference>
<dbReference type="SUPFAM" id="SSF52540">
    <property type="entry name" value="P-loop containing nucleoside triphosphate hydrolases"/>
    <property type="match status" value="1"/>
</dbReference>
<proteinExistence type="predicted"/>
<gene>
    <name evidence="3" type="ORF">ACFOU2_18725</name>
</gene>
<evidence type="ECO:0000256" key="1">
    <source>
        <dbReference type="PROSITE-ProRule" id="PRU00339"/>
    </source>
</evidence>
<dbReference type="RefSeq" id="WP_377917768.1">
    <property type="nucleotide sequence ID" value="NZ_JBHRZT010000070.1"/>
</dbReference>
<dbReference type="EMBL" id="JBHRZT010000070">
    <property type="protein sequence ID" value="MFC3885405.1"/>
    <property type="molecule type" value="Genomic_DNA"/>
</dbReference>
<dbReference type="InterPro" id="IPR011990">
    <property type="entry name" value="TPR-like_helical_dom_sf"/>
</dbReference>